<feature type="domain" description="Ig-like" evidence="9">
    <location>
        <begin position="355"/>
        <end position="445"/>
    </location>
</feature>
<dbReference type="GeneID" id="109475985"/>
<evidence type="ECO:0000313" key="11">
    <source>
        <dbReference type="RefSeq" id="XP_019632352.1"/>
    </source>
</evidence>
<protein>
    <submittedName>
        <fullName evidence="11">Immunoglobulin superfamily member 10-like</fullName>
    </submittedName>
</protein>
<evidence type="ECO:0000256" key="1">
    <source>
        <dbReference type="ARBA" id="ARBA00022614"/>
    </source>
</evidence>
<evidence type="ECO:0000259" key="9">
    <source>
        <dbReference type="PROSITE" id="PS50835"/>
    </source>
</evidence>
<reference evidence="11" key="1">
    <citation type="submission" date="2025-08" db="UniProtKB">
        <authorList>
            <consortium name="RefSeq"/>
        </authorList>
    </citation>
    <scope>IDENTIFICATION</scope>
    <source>
        <tissue evidence="11">Gonad</tissue>
    </source>
</reference>
<feature type="domain" description="Ig-like" evidence="9">
    <location>
        <begin position="257"/>
        <end position="349"/>
    </location>
</feature>
<dbReference type="FunFam" id="3.80.10.10:FF:001176">
    <property type="entry name" value="Uncharacterized protein"/>
    <property type="match status" value="1"/>
</dbReference>
<accession>A0A6P4ZMS4</accession>
<feature type="chain" id="PRO_5028409755" evidence="8">
    <location>
        <begin position="26"/>
        <end position="781"/>
    </location>
</feature>
<dbReference type="InterPro" id="IPR000483">
    <property type="entry name" value="Cys-rich_flank_reg_C"/>
</dbReference>
<feature type="signal peptide" evidence="8">
    <location>
        <begin position="1"/>
        <end position="25"/>
    </location>
</feature>
<dbReference type="FunFam" id="2.60.40.10:FF:002224">
    <property type="entry name" value="Uncharacterized protein"/>
    <property type="match status" value="1"/>
</dbReference>
<dbReference type="KEGG" id="bbel:109475985"/>
<keyword evidence="2 8" id="KW-0732">Signal</keyword>
<proteinExistence type="predicted"/>
<evidence type="ECO:0000256" key="4">
    <source>
        <dbReference type="ARBA" id="ARBA00023157"/>
    </source>
</evidence>
<dbReference type="InterPro" id="IPR003598">
    <property type="entry name" value="Ig_sub2"/>
</dbReference>
<feature type="compositionally biased region" description="Polar residues" evidence="6">
    <location>
        <begin position="641"/>
        <end position="659"/>
    </location>
</feature>
<dbReference type="SMART" id="SM00369">
    <property type="entry name" value="LRR_TYP"/>
    <property type="match status" value="5"/>
</dbReference>
<dbReference type="SUPFAM" id="SSF52058">
    <property type="entry name" value="L domain-like"/>
    <property type="match status" value="1"/>
</dbReference>
<dbReference type="SMART" id="SM00408">
    <property type="entry name" value="IGc2"/>
    <property type="match status" value="3"/>
</dbReference>
<evidence type="ECO:0000256" key="7">
    <source>
        <dbReference type="SAM" id="Phobius"/>
    </source>
</evidence>
<dbReference type="InterPro" id="IPR007110">
    <property type="entry name" value="Ig-like_dom"/>
</dbReference>
<dbReference type="AlphaFoldDB" id="A0A6P4ZMS4"/>
<dbReference type="Pfam" id="PF13927">
    <property type="entry name" value="Ig_3"/>
    <property type="match status" value="2"/>
</dbReference>
<dbReference type="InterPro" id="IPR036179">
    <property type="entry name" value="Ig-like_dom_sf"/>
</dbReference>
<dbReference type="Pfam" id="PF13855">
    <property type="entry name" value="LRR_8"/>
    <property type="match status" value="1"/>
</dbReference>
<dbReference type="SMART" id="SM00082">
    <property type="entry name" value="LRRCT"/>
    <property type="match status" value="1"/>
</dbReference>
<dbReference type="RefSeq" id="XP_019632352.1">
    <property type="nucleotide sequence ID" value="XM_019776793.1"/>
</dbReference>
<sequence length="781" mass="84160">MTGKKPAAVLMFLLVILKVVGTAEADCSCTASSCDCRWQSLTSVPQDLPTTITSLGLDINRITTISQSDFSRYGSLQTLGLSNNRISIISYQAFYPLSNLIRLYLYANRLTILRSDMFTGLENLKDLHLYHNDISDIQAGTFRPTPQLKNLYLSSNKLTGLRSDMFTGNLELSYLHLHNNQMTTLPSMAYDLLSSISDVNIDNNPWQCDCRMVDFRQKMNGARPFENQINCSHPDHLSGLKLIDINPENLFTNCQEPTIVRFEKSTSEDNPLVEGETLRLVCEASGIPTPDITVILPSGLNATVESVGKVTVDLNGTITITNVTAADAGLYVCVATSPVGSKLATLYIEFFYKKPTIVSFKRSGNDLLAQGETLHLVCEASGIPTPDITVILPSGVNATVESVGRVTMDVNGNIVIRKISAADSGLYGCIVANPAGFAFANLSINVIYEEPTIVRFERGDKNILVGGELLCEASGIPTPKITVILPSGQNATSDSDVTLWVNGSTVVTVTTVDAGLYICTASNTVGSKFATLYVDVESKVTTVATATSSLAITGTSYKPETNNYHAHDPSFSLPVLLAAVCGSIAGTLIIGGIILAIWCKRINQSAPKGPDFSVVFNNTNTTTTVITNGQDLTTQAQPISLSSNVSNPQLVPRPASSQFEPYEDVQPPPRGAVQIQTARGLPLDARKPKTRKRPASSQSQAYEDVEPPPTGAVSSQTDRGQALRSPNRTDNEPPPVPPPRTASATGYGNIPEHAYQPLAVTRNQPDNGQDASHHYQSLIRT</sequence>
<evidence type="ECO:0000256" key="5">
    <source>
        <dbReference type="ARBA" id="ARBA00023180"/>
    </source>
</evidence>
<evidence type="ECO:0000256" key="3">
    <source>
        <dbReference type="ARBA" id="ARBA00022737"/>
    </source>
</evidence>
<gene>
    <name evidence="11" type="primary">LOC109475985</name>
</gene>
<organism evidence="10 11">
    <name type="scientific">Branchiostoma belcheri</name>
    <name type="common">Amphioxus</name>
    <dbReference type="NCBI Taxonomy" id="7741"/>
    <lineage>
        <taxon>Eukaryota</taxon>
        <taxon>Metazoa</taxon>
        <taxon>Chordata</taxon>
        <taxon>Cephalochordata</taxon>
        <taxon>Leptocardii</taxon>
        <taxon>Amphioxiformes</taxon>
        <taxon>Branchiostomatidae</taxon>
        <taxon>Branchiostoma</taxon>
    </lineage>
</organism>
<dbReference type="InterPro" id="IPR001611">
    <property type="entry name" value="Leu-rich_rpt"/>
</dbReference>
<dbReference type="PROSITE" id="PS51450">
    <property type="entry name" value="LRR"/>
    <property type="match status" value="2"/>
</dbReference>
<dbReference type="Proteomes" id="UP000515135">
    <property type="component" value="Unplaced"/>
</dbReference>
<evidence type="ECO:0000256" key="2">
    <source>
        <dbReference type="ARBA" id="ARBA00022729"/>
    </source>
</evidence>
<feature type="compositionally biased region" description="Polar residues" evidence="6">
    <location>
        <begin position="761"/>
        <end position="781"/>
    </location>
</feature>
<name>A0A6P4ZMS4_BRABE</name>
<dbReference type="InterPro" id="IPR050467">
    <property type="entry name" value="LRFN"/>
</dbReference>
<feature type="domain" description="Ig-like" evidence="9">
    <location>
        <begin position="451"/>
        <end position="541"/>
    </location>
</feature>
<keyword evidence="10" id="KW-1185">Reference proteome</keyword>
<keyword evidence="7" id="KW-0472">Membrane</keyword>
<keyword evidence="5" id="KW-0325">Glycoprotein</keyword>
<dbReference type="InterPro" id="IPR032675">
    <property type="entry name" value="LRR_dom_sf"/>
</dbReference>
<dbReference type="InterPro" id="IPR003591">
    <property type="entry name" value="Leu-rich_rpt_typical-subtyp"/>
</dbReference>
<dbReference type="Gene3D" id="3.80.10.10">
    <property type="entry name" value="Ribonuclease Inhibitor"/>
    <property type="match status" value="2"/>
</dbReference>
<keyword evidence="1" id="KW-0433">Leucine-rich repeat</keyword>
<dbReference type="PANTHER" id="PTHR45842">
    <property type="entry name" value="SYNAPTIC ADHESION-LIKE MOLECULE SALM"/>
    <property type="match status" value="1"/>
</dbReference>
<evidence type="ECO:0000256" key="6">
    <source>
        <dbReference type="SAM" id="MobiDB-lite"/>
    </source>
</evidence>
<dbReference type="InterPro" id="IPR013783">
    <property type="entry name" value="Ig-like_fold"/>
</dbReference>
<feature type="region of interest" description="Disordered" evidence="6">
    <location>
        <begin position="641"/>
        <end position="781"/>
    </location>
</feature>
<dbReference type="Gene3D" id="2.60.40.10">
    <property type="entry name" value="Immunoglobulins"/>
    <property type="match status" value="3"/>
</dbReference>
<dbReference type="InterPro" id="IPR003599">
    <property type="entry name" value="Ig_sub"/>
</dbReference>
<evidence type="ECO:0000313" key="10">
    <source>
        <dbReference type="Proteomes" id="UP000515135"/>
    </source>
</evidence>
<dbReference type="SUPFAM" id="SSF48726">
    <property type="entry name" value="Immunoglobulin"/>
    <property type="match status" value="3"/>
</dbReference>
<keyword evidence="7" id="KW-1133">Transmembrane helix</keyword>
<evidence type="ECO:0000256" key="8">
    <source>
        <dbReference type="SAM" id="SignalP"/>
    </source>
</evidence>
<feature type="transmembrane region" description="Helical" evidence="7">
    <location>
        <begin position="571"/>
        <end position="598"/>
    </location>
</feature>
<keyword evidence="7" id="KW-0812">Transmembrane</keyword>
<keyword evidence="4" id="KW-1015">Disulfide bond</keyword>
<dbReference type="OrthoDB" id="676979at2759"/>
<keyword evidence="3" id="KW-0677">Repeat</keyword>
<dbReference type="SMART" id="SM00409">
    <property type="entry name" value="IG"/>
    <property type="match status" value="3"/>
</dbReference>
<dbReference type="PROSITE" id="PS50835">
    <property type="entry name" value="IG_LIKE"/>
    <property type="match status" value="3"/>
</dbReference>
<feature type="compositionally biased region" description="Polar residues" evidence="6">
    <location>
        <begin position="712"/>
        <end position="728"/>
    </location>
</feature>
<dbReference type="PANTHER" id="PTHR45842:SF12">
    <property type="entry name" value="KEKKON 5, ISOFORM A"/>
    <property type="match status" value="1"/>
</dbReference>